<dbReference type="Proteomes" id="UP000245283">
    <property type="component" value="Unassembled WGS sequence"/>
</dbReference>
<dbReference type="PROSITE" id="PS01229">
    <property type="entry name" value="COF_2"/>
    <property type="match status" value="1"/>
</dbReference>
<dbReference type="InterPro" id="IPR023214">
    <property type="entry name" value="HAD_sf"/>
</dbReference>
<dbReference type="SUPFAM" id="SSF56784">
    <property type="entry name" value="HAD-like"/>
    <property type="match status" value="1"/>
</dbReference>
<dbReference type="Gene3D" id="3.30.1240.10">
    <property type="match status" value="1"/>
</dbReference>
<organism evidence="1 2">
    <name type="scientific">Ancrocorticia populi</name>
    <dbReference type="NCBI Taxonomy" id="2175228"/>
    <lineage>
        <taxon>Bacteria</taxon>
        <taxon>Bacillati</taxon>
        <taxon>Actinomycetota</taxon>
        <taxon>Actinomycetes</taxon>
        <taxon>Actinomycetales</taxon>
        <taxon>Actinomycetaceae</taxon>
        <taxon>Ancrocorticia</taxon>
    </lineage>
</organism>
<dbReference type="PANTHER" id="PTHR10000:SF8">
    <property type="entry name" value="HAD SUPERFAMILY HYDROLASE-LIKE, TYPE 3"/>
    <property type="match status" value="1"/>
</dbReference>
<evidence type="ECO:0000313" key="2">
    <source>
        <dbReference type="Proteomes" id="UP000245283"/>
    </source>
</evidence>
<gene>
    <name evidence="1" type="ORF">DD236_00960</name>
</gene>
<dbReference type="AlphaFoldDB" id="A0A2V1KDI3"/>
<evidence type="ECO:0000313" key="1">
    <source>
        <dbReference type="EMBL" id="PWF27014.1"/>
    </source>
</evidence>
<keyword evidence="1" id="KW-0378">Hydrolase</keyword>
<dbReference type="PANTHER" id="PTHR10000">
    <property type="entry name" value="PHOSPHOSERINE PHOSPHATASE"/>
    <property type="match status" value="1"/>
</dbReference>
<name>A0A2V1KDI3_9ACTO</name>
<dbReference type="Pfam" id="PF08282">
    <property type="entry name" value="Hydrolase_3"/>
    <property type="match status" value="2"/>
</dbReference>
<keyword evidence="2" id="KW-1185">Reference proteome</keyword>
<dbReference type="EMBL" id="QETB01000001">
    <property type="protein sequence ID" value="PWF27014.1"/>
    <property type="molecule type" value="Genomic_DNA"/>
</dbReference>
<sequence>MENLLPHAGSDLMIALDIDGTILGHDGSLSKRVKEAIHAHIDAGTRLMLATGRGIHGTQLALGQLEMTEGVAVCSNGAISLGLGETFLPTSVLGGREIIESRSKLRRLDVGSNFRVLSYSTFDPREQILLLHEALPEALLAVEELDGPRRINRAFPPGELSGPNLVLPVDQLGVENATRLTVRATDLTSEELYAAVRSIGMEGVEYAVGWSAWLDVSPFGISKGAALEDMRTALGVAPQATVAVGDGGNDLEMLRWAEYGVAMGGASPRVVAAANAQTKPVDEDGLAEVLESLY</sequence>
<dbReference type="GO" id="GO:0000287">
    <property type="term" value="F:magnesium ion binding"/>
    <property type="evidence" value="ECO:0007669"/>
    <property type="project" value="TreeGrafter"/>
</dbReference>
<dbReference type="GO" id="GO:0016791">
    <property type="term" value="F:phosphatase activity"/>
    <property type="evidence" value="ECO:0007669"/>
    <property type="project" value="TreeGrafter"/>
</dbReference>
<protein>
    <submittedName>
        <fullName evidence="1">Hydrolase</fullName>
    </submittedName>
</protein>
<proteinExistence type="predicted"/>
<reference evidence="2" key="1">
    <citation type="submission" date="2018-05" db="EMBL/GenBank/DDBJ databases">
        <authorList>
            <person name="Li Y."/>
        </authorList>
    </citation>
    <scope>NUCLEOTIDE SEQUENCE [LARGE SCALE GENOMIC DNA]</scope>
    <source>
        <strain evidence="2">sk1b4</strain>
    </source>
</reference>
<dbReference type="RefSeq" id="WP_109092515.1">
    <property type="nucleotide sequence ID" value="NZ_JBQDCU010000015.1"/>
</dbReference>
<dbReference type="Gene3D" id="3.40.50.1000">
    <property type="entry name" value="HAD superfamily/HAD-like"/>
    <property type="match status" value="1"/>
</dbReference>
<dbReference type="InterPro" id="IPR036412">
    <property type="entry name" value="HAD-like_sf"/>
</dbReference>
<comment type="caution">
    <text evidence="1">The sequence shown here is derived from an EMBL/GenBank/DDBJ whole genome shotgun (WGS) entry which is preliminary data.</text>
</comment>
<dbReference type="OrthoDB" id="3180855at2"/>
<dbReference type="GO" id="GO:0005829">
    <property type="term" value="C:cytosol"/>
    <property type="evidence" value="ECO:0007669"/>
    <property type="project" value="TreeGrafter"/>
</dbReference>
<accession>A0A2V1KDI3</accession>